<evidence type="ECO:0000313" key="4">
    <source>
        <dbReference type="Proteomes" id="UP000234275"/>
    </source>
</evidence>
<accession>A0A2I2GA44</accession>
<dbReference type="PROSITE" id="PS51752">
    <property type="entry name" value="JACALIN_LECTIN"/>
    <property type="match status" value="1"/>
</dbReference>
<dbReference type="RefSeq" id="XP_024705048.1">
    <property type="nucleotide sequence ID" value="XM_024852296.1"/>
</dbReference>
<protein>
    <recommendedName>
        <fullName evidence="2">Jacalin-type lectin domain-containing protein</fullName>
    </recommendedName>
</protein>
<dbReference type="SUPFAM" id="SSF51101">
    <property type="entry name" value="Mannose-binding lectins"/>
    <property type="match status" value="1"/>
</dbReference>
<reference evidence="3 4" key="1">
    <citation type="submission" date="2016-12" db="EMBL/GenBank/DDBJ databases">
        <title>The genomes of Aspergillus section Nigri reveals drivers in fungal speciation.</title>
        <authorList>
            <consortium name="DOE Joint Genome Institute"/>
            <person name="Vesth T.C."/>
            <person name="Nybo J."/>
            <person name="Theobald S."/>
            <person name="Brandl J."/>
            <person name="Frisvad J.C."/>
            <person name="Nielsen K.F."/>
            <person name="Lyhne E.K."/>
            <person name="Kogle M.E."/>
            <person name="Kuo A."/>
            <person name="Riley R."/>
            <person name="Clum A."/>
            <person name="Nolan M."/>
            <person name="Lipzen A."/>
            <person name="Salamov A."/>
            <person name="Henrissat B."/>
            <person name="Wiebenga A."/>
            <person name="De Vries R.P."/>
            <person name="Grigoriev I.V."/>
            <person name="Mortensen U.H."/>
            <person name="Andersen M.R."/>
            <person name="Baker S.E."/>
        </authorList>
    </citation>
    <scope>NUCLEOTIDE SEQUENCE [LARGE SCALE GENOMIC DNA]</scope>
    <source>
        <strain evidence="3 4">IBT 23096</strain>
    </source>
</reference>
<organism evidence="3 4">
    <name type="scientific">Aspergillus steynii IBT 23096</name>
    <dbReference type="NCBI Taxonomy" id="1392250"/>
    <lineage>
        <taxon>Eukaryota</taxon>
        <taxon>Fungi</taxon>
        <taxon>Dikarya</taxon>
        <taxon>Ascomycota</taxon>
        <taxon>Pezizomycotina</taxon>
        <taxon>Eurotiomycetes</taxon>
        <taxon>Eurotiomycetidae</taxon>
        <taxon>Eurotiales</taxon>
        <taxon>Aspergillaceae</taxon>
        <taxon>Aspergillus</taxon>
        <taxon>Aspergillus subgen. Circumdati</taxon>
    </lineage>
</organism>
<dbReference type="OrthoDB" id="4449122at2759"/>
<dbReference type="VEuPathDB" id="FungiDB:P170DRAFT_465071"/>
<evidence type="ECO:0000259" key="2">
    <source>
        <dbReference type="PROSITE" id="PS51752"/>
    </source>
</evidence>
<comment type="caution">
    <text evidence="3">The sequence shown here is derived from an EMBL/GenBank/DDBJ whole genome shotgun (WGS) entry which is preliminary data.</text>
</comment>
<dbReference type="Proteomes" id="UP000234275">
    <property type="component" value="Unassembled WGS sequence"/>
</dbReference>
<dbReference type="STRING" id="1392250.A0A2I2GA44"/>
<name>A0A2I2GA44_9EURO</name>
<dbReference type="GeneID" id="36559994"/>
<feature type="region of interest" description="Disordered" evidence="1">
    <location>
        <begin position="1"/>
        <end position="22"/>
    </location>
</feature>
<dbReference type="Gene3D" id="2.100.10.30">
    <property type="entry name" value="Jacalin-like lectin domain"/>
    <property type="match status" value="1"/>
</dbReference>
<proteinExistence type="predicted"/>
<evidence type="ECO:0000313" key="3">
    <source>
        <dbReference type="EMBL" id="PLB49746.1"/>
    </source>
</evidence>
<keyword evidence="4" id="KW-1185">Reference proteome</keyword>
<evidence type="ECO:0000256" key="1">
    <source>
        <dbReference type="SAM" id="MobiDB-lite"/>
    </source>
</evidence>
<dbReference type="InterPro" id="IPR036404">
    <property type="entry name" value="Jacalin-like_lectin_dom_sf"/>
</dbReference>
<dbReference type="AlphaFoldDB" id="A0A2I2GA44"/>
<feature type="domain" description="Jacalin-type lectin" evidence="2">
    <location>
        <begin position="4"/>
        <end position="151"/>
    </location>
</feature>
<dbReference type="EMBL" id="MSFO01000004">
    <property type="protein sequence ID" value="PLB49746.1"/>
    <property type="molecule type" value="Genomic_DNA"/>
</dbReference>
<gene>
    <name evidence="3" type="ORF">P170DRAFT_465071</name>
</gene>
<dbReference type="Pfam" id="PF01419">
    <property type="entry name" value="Jacalin"/>
    <property type="match status" value="1"/>
</dbReference>
<sequence length="151" mass="16462">MSDAYHNQRVGGQGGTDWGSQLYDNDQKVHSIDAWWGPASDAPQYTVLRGLRLSWNDGQERQVGHQDDYLPHRGYTFDDDENIQSMTLHGAIGDPYGRADALEFHTTKNRDFFAGGDGGGPLIQEVGTGVLYGFDGAADADIDSLGAIVQD</sequence>
<dbReference type="InterPro" id="IPR001229">
    <property type="entry name" value="Jacalin-like_lectin_dom"/>
</dbReference>